<feature type="compositionally biased region" description="Basic and acidic residues" evidence="11">
    <location>
        <begin position="11"/>
        <end position="20"/>
    </location>
</feature>
<dbReference type="Gene3D" id="3.90.850.10">
    <property type="entry name" value="Fumarylacetoacetase-like, C-terminal domain"/>
    <property type="match status" value="1"/>
</dbReference>
<dbReference type="InterPro" id="IPR005959">
    <property type="entry name" value="Fumarylacetoacetase"/>
</dbReference>
<keyword evidence="6 14" id="KW-0378">Hydrolase</keyword>
<comment type="pathway">
    <text evidence="3">Amino-acid degradation; L-phenylalanine degradation; acetoacetate and fumarate from L-phenylalanine: step 6/6.</text>
</comment>
<sequence length="420" mass="44818">MPPFDVTDDVPEGHPFDVPEGHPFGPHNLPYGVFSLGASGAPRTVGVRLGDHVLDAAAAAHALGSPYAALLAHPTLNPLLAAGRTAWSDLRRALTAWVTVPSHRETIAPYFHPLPSVTPHLPFEVADYVDFYASENHARNVGSIFRPDAPDPLTPNWKHLPIGYHGRSGTVVVSGTEVVRPAGQRKAPTDPAPVFGPSVRLDIEAEVGFVVGVPSERGRPVGLGEFRDHVFGVCLLNDWSARDLQAWEYVPLGPFLGKSFATSVSAWVTPLEALEEARVSPPERTHPLLPYLDDSAPDVDPGGYDLRISVAVDGHVVSEPPFATMYWTAAQQLAHMTVNGASLRTGDLYGSGTVSGAAPDQRGSLLELTWNGRDPLDLPTGRRTFLEDGDEVTLTAWAPGPGGTKVGLGEVTGRVVAARE</sequence>
<proteinExistence type="predicted"/>
<dbReference type="InterPro" id="IPR036462">
    <property type="entry name" value="Fumarylacetoacetase_N_sf"/>
</dbReference>
<evidence type="ECO:0000256" key="8">
    <source>
        <dbReference type="ARBA" id="ARBA00022842"/>
    </source>
</evidence>
<dbReference type="PANTHER" id="PTHR43069">
    <property type="entry name" value="FUMARYLACETOACETASE"/>
    <property type="match status" value="1"/>
</dbReference>
<keyword evidence="10" id="KW-0585">Phenylalanine catabolism</keyword>
<dbReference type="InterPro" id="IPR036663">
    <property type="entry name" value="Fumarylacetoacetase_C_sf"/>
</dbReference>
<keyword evidence="15" id="KW-1185">Reference proteome</keyword>
<dbReference type="NCBIfam" id="TIGR01266">
    <property type="entry name" value="fum_ac_acetase"/>
    <property type="match status" value="1"/>
</dbReference>
<dbReference type="SUPFAM" id="SSF63433">
    <property type="entry name" value="Fumarylacetoacetate hydrolase, FAH, N-terminal domain"/>
    <property type="match status" value="1"/>
</dbReference>
<keyword evidence="8" id="KW-0460">Magnesium</keyword>
<keyword evidence="5" id="KW-0479">Metal-binding</keyword>
<name>A0ABU4MHF0_9ACTN</name>
<keyword evidence="9" id="KW-0828">Tyrosine catabolism</keyword>
<dbReference type="Gene3D" id="2.30.30.230">
    <property type="entry name" value="Fumarylacetoacetase, N-terminal domain"/>
    <property type="match status" value="1"/>
</dbReference>
<evidence type="ECO:0000256" key="9">
    <source>
        <dbReference type="ARBA" id="ARBA00022878"/>
    </source>
</evidence>
<feature type="domain" description="Fumarylacetoacetase-like C-terminal" evidence="12">
    <location>
        <begin position="129"/>
        <end position="416"/>
    </location>
</feature>
<protein>
    <recommendedName>
        <fullName evidence="4">fumarylacetoacetase</fullName>
        <ecNumber evidence="4">3.7.1.2</ecNumber>
    </recommendedName>
</protein>
<organism evidence="14 15">
    <name type="scientific">Streptomyces caniscabiei</name>
    <dbReference type="NCBI Taxonomy" id="2746961"/>
    <lineage>
        <taxon>Bacteria</taxon>
        <taxon>Bacillati</taxon>
        <taxon>Actinomycetota</taxon>
        <taxon>Actinomycetes</taxon>
        <taxon>Kitasatosporales</taxon>
        <taxon>Streptomycetaceae</taxon>
        <taxon>Streptomyces</taxon>
    </lineage>
</organism>
<dbReference type="PANTHER" id="PTHR43069:SF2">
    <property type="entry name" value="FUMARYLACETOACETASE"/>
    <property type="match status" value="1"/>
</dbReference>
<evidence type="ECO:0000259" key="13">
    <source>
        <dbReference type="Pfam" id="PF09298"/>
    </source>
</evidence>
<dbReference type="RefSeq" id="WP_045559371.1">
    <property type="nucleotide sequence ID" value="NZ_JABXWF010000021.1"/>
</dbReference>
<dbReference type="GO" id="GO:0004334">
    <property type="term" value="F:fumarylacetoacetase activity"/>
    <property type="evidence" value="ECO:0007669"/>
    <property type="project" value="UniProtKB-EC"/>
</dbReference>
<dbReference type="InterPro" id="IPR015377">
    <property type="entry name" value="Fumarylacetoacetase_N"/>
</dbReference>
<comment type="cofactor">
    <cofactor evidence="1">
        <name>Ca(2+)</name>
        <dbReference type="ChEBI" id="CHEBI:29108"/>
    </cofactor>
</comment>
<evidence type="ECO:0000313" key="14">
    <source>
        <dbReference type="EMBL" id="MDX3036765.1"/>
    </source>
</evidence>
<feature type="compositionally biased region" description="Acidic residues" evidence="11">
    <location>
        <begin position="1"/>
        <end position="10"/>
    </location>
</feature>
<dbReference type="Pfam" id="PF01557">
    <property type="entry name" value="FAA_hydrolase"/>
    <property type="match status" value="1"/>
</dbReference>
<comment type="cofactor">
    <cofactor evidence="2">
        <name>Mg(2+)</name>
        <dbReference type="ChEBI" id="CHEBI:18420"/>
    </cofactor>
</comment>
<dbReference type="Pfam" id="PF09298">
    <property type="entry name" value="FAA_hydrolase_N"/>
    <property type="match status" value="1"/>
</dbReference>
<dbReference type="EMBL" id="JARAWJ010000003">
    <property type="protein sequence ID" value="MDX3036765.1"/>
    <property type="molecule type" value="Genomic_DNA"/>
</dbReference>
<evidence type="ECO:0000259" key="12">
    <source>
        <dbReference type="Pfam" id="PF01557"/>
    </source>
</evidence>
<comment type="caution">
    <text evidence="14">The sequence shown here is derived from an EMBL/GenBank/DDBJ whole genome shotgun (WGS) entry which is preliminary data.</text>
</comment>
<dbReference type="InterPro" id="IPR011234">
    <property type="entry name" value="Fumarylacetoacetase-like_C"/>
</dbReference>
<reference evidence="14 15" key="1">
    <citation type="journal article" date="2023" name="Microb. Genom.">
        <title>Mesoterricola silvestris gen. nov., sp. nov., Mesoterricola sediminis sp. nov., Geothrix oryzae sp. nov., Geothrix edaphica sp. nov., Geothrix rubra sp. nov., and Geothrix limicola sp. nov., six novel members of Acidobacteriota isolated from soils.</title>
        <authorList>
            <person name="Weisberg A.J."/>
            <person name="Pearce E."/>
            <person name="Kramer C.G."/>
            <person name="Chang J.H."/>
            <person name="Clarke C.R."/>
        </authorList>
    </citation>
    <scope>NUCLEOTIDE SEQUENCE [LARGE SCALE GENOMIC DNA]</scope>
    <source>
        <strain evidence="14 15">NE20-4-1</strain>
    </source>
</reference>
<gene>
    <name evidence="14" type="primary">fahA</name>
    <name evidence="14" type="ORF">PV383_06205</name>
</gene>
<dbReference type="SUPFAM" id="SSF56529">
    <property type="entry name" value="FAH"/>
    <property type="match status" value="1"/>
</dbReference>
<evidence type="ECO:0000256" key="6">
    <source>
        <dbReference type="ARBA" id="ARBA00022801"/>
    </source>
</evidence>
<dbReference type="EC" id="3.7.1.2" evidence="4"/>
<dbReference type="Proteomes" id="UP001282474">
    <property type="component" value="Unassembled WGS sequence"/>
</dbReference>
<evidence type="ECO:0000256" key="3">
    <source>
        <dbReference type="ARBA" id="ARBA00004782"/>
    </source>
</evidence>
<evidence type="ECO:0000256" key="5">
    <source>
        <dbReference type="ARBA" id="ARBA00022723"/>
    </source>
</evidence>
<feature type="domain" description="Fumarylacetoacetase N-terminal" evidence="13">
    <location>
        <begin position="27"/>
        <end position="122"/>
    </location>
</feature>
<evidence type="ECO:0000256" key="4">
    <source>
        <dbReference type="ARBA" id="ARBA00012094"/>
    </source>
</evidence>
<feature type="region of interest" description="Disordered" evidence="11">
    <location>
        <begin position="1"/>
        <end position="22"/>
    </location>
</feature>
<evidence type="ECO:0000256" key="2">
    <source>
        <dbReference type="ARBA" id="ARBA00001946"/>
    </source>
</evidence>
<evidence type="ECO:0000313" key="15">
    <source>
        <dbReference type="Proteomes" id="UP001282474"/>
    </source>
</evidence>
<accession>A0ABU4MHF0</accession>
<evidence type="ECO:0000256" key="7">
    <source>
        <dbReference type="ARBA" id="ARBA00022837"/>
    </source>
</evidence>
<evidence type="ECO:0000256" key="11">
    <source>
        <dbReference type="SAM" id="MobiDB-lite"/>
    </source>
</evidence>
<evidence type="ECO:0000256" key="1">
    <source>
        <dbReference type="ARBA" id="ARBA00001913"/>
    </source>
</evidence>
<evidence type="ECO:0000256" key="10">
    <source>
        <dbReference type="ARBA" id="ARBA00023232"/>
    </source>
</evidence>
<keyword evidence="7" id="KW-0106">Calcium</keyword>